<evidence type="ECO:0000313" key="1">
    <source>
        <dbReference type="EMBL" id="KAJ9072356.1"/>
    </source>
</evidence>
<reference evidence="1" key="1">
    <citation type="submission" date="2022-04" db="EMBL/GenBank/DDBJ databases">
        <title>Genome of the entomopathogenic fungus Entomophthora muscae.</title>
        <authorList>
            <person name="Elya C."/>
            <person name="Lovett B.R."/>
            <person name="Lee E."/>
            <person name="Macias A.M."/>
            <person name="Hajek A.E."/>
            <person name="De Bivort B.L."/>
            <person name="Kasson M.T."/>
            <person name="De Fine Licht H.H."/>
            <person name="Stajich J.E."/>
        </authorList>
    </citation>
    <scope>NUCLEOTIDE SEQUENCE</scope>
    <source>
        <strain evidence="1">Berkeley</strain>
    </source>
</reference>
<name>A0ACC2TD47_9FUNG</name>
<dbReference type="Proteomes" id="UP001165960">
    <property type="component" value="Unassembled WGS sequence"/>
</dbReference>
<evidence type="ECO:0000313" key="2">
    <source>
        <dbReference type="Proteomes" id="UP001165960"/>
    </source>
</evidence>
<dbReference type="EMBL" id="QTSX02003020">
    <property type="protein sequence ID" value="KAJ9072356.1"/>
    <property type="molecule type" value="Genomic_DNA"/>
</dbReference>
<protein>
    <submittedName>
        <fullName evidence="1">Uncharacterized protein</fullName>
    </submittedName>
</protein>
<proteinExistence type="predicted"/>
<sequence length="249" mass="27417">MTPPLTPRLDLPLEPTSAAKTISSQLFGVLYITLTGLVDSVVPNSRPWSLLGQSLSYIIKLAPILWWALPASLTTHHPKPPNASTYYWLPETVPKAITVPYKLCSGKTITTAMTLPEAKENLSCPYLTQAKRSPVLVESSEEVAEAADAVFKNVSVLLPLQTFYKEFPGLRCMIKKWDKELAGAQDILVVLPPFGCITTCVEISIQKVKIKAVLDTRSLVNVVSLKLIKKLKLAPDLKYHQYYGKAGSP</sequence>
<gene>
    <name evidence="1" type="ORF">DSO57_1028402</name>
</gene>
<keyword evidence="2" id="KW-1185">Reference proteome</keyword>
<accession>A0ACC2TD47</accession>
<comment type="caution">
    <text evidence="1">The sequence shown here is derived from an EMBL/GenBank/DDBJ whole genome shotgun (WGS) entry which is preliminary data.</text>
</comment>
<organism evidence="1 2">
    <name type="scientific">Entomophthora muscae</name>
    <dbReference type="NCBI Taxonomy" id="34485"/>
    <lineage>
        <taxon>Eukaryota</taxon>
        <taxon>Fungi</taxon>
        <taxon>Fungi incertae sedis</taxon>
        <taxon>Zoopagomycota</taxon>
        <taxon>Entomophthoromycotina</taxon>
        <taxon>Entomophthoromycetes</taxon>
        <taxon>Entomophthorales</taxon>
        <taxon>Entomophthoraceae</taxon>
        <taxon>Entomophthora</taxon>
    </lineage>
</organism>